<comment type="cofactor">
    <cofactor evidence="1 6 8">
        <name>pyridoxal 5'-phosphate</name>
        <dbReference type="ChEBI" id="CHEBI:597326"/>
    </cofactor>
</comment>
<keyword evidence="5 6" id="KW-0456">Lyase</keyword>
<feature type="modified residue" description="N6-(pyridoxal phosphate)lysine" evidence="6">
    <location>
        <position position="92"/>
    </location>
</feature>
<feature type="binding site" evidence="6">
    <location>
        <position position="359"/>
    </location>
    <ligand>
        <name>substrate</name>
    </ligand>
</feature>
<dbReference type="Gene3D" id="2.40.37.10">
    <property type="entry name" value="Lyase, Ornithine Decarboxylase, Chain A, domain 1"/>
    <property type="match status" value="1"/>
</dbReference>
<feature type="domain" description="Orn/DAP/Arg decarboxylase 2 N-terminal" evidence="10">
    <location>
        <begin position="71"/>
        <end position="318"/>
    </location>
</feature>
<name>A0ABM8GYX3_9MICO</name>
<dbReference type="PRINTS" id="PR01181">
    <property type="entry name" value="DAPDCRBXLASE"/>
</dbReference>
<feature type="binding site" evidence="6">
    <location>
        <begin position="312"/>
        <end position="315"/>
    </location>
    <ligand>
        <name>pyridoxal 5'-phosphate</name>
        <dbReference type="ChEBI" id="CHEBI:597326"/>
    </ligand>
</feature>
<feature type="binding site" evidence="6">
    <location>
        <position position="387"/>
    </location>
    <ligand>
        <name>substrate</name>
    </ligand>
</feature>
<feature type="binding site" evidence="6">
    <location>
        <position position="355"/>
    </location>
    <ligand>
        <name>substrate</name>
    </ligand>
</feature>
<dbReference type="InterPro" id="IPR022644">
    <property type="entry name" value="De-COase2_N"/>
</dbReference>
<dbReference type="HAMAP" id="MF_02120">
    <property type="entry name" value="LysA"/>
    <property type="match status" value="1"/>
</dbReference>
<feature type="compositionally biased region" description="Low complexity" evidence="9">
    <location>
        <begin position="1"/>
        <end position="22"/>
    </location>
</feature>
<keyword evidence="3 6" id="KW-0663">Pyridoxal phosphate</keyword>
<dbReference type="SUPFAM" id="SSF50621">
    <property type="entry name" value="Alanine racemase C-terminal domain-like"/>
    <property type="match status" value="1"/>
</dbReference>
<comment type="similarity">
    <text evidence="6">Belongs to the Orn/Lys/Arg decarboxylase class-II family. LysA subfamily.</text>
</comment>
<dbReference type="InterPro" id="IPR000183">
    <property type="entry name" value="Orn/DAP/Arg_de-COase"/>
</dbReference>
<dbReference type="EMBL" id="AP027734">
    <property type="protein sequence ID" value="BDZ53640.1"/>
    <property type="molecule type" value="Genomic_DNA"/>
</dbReference>
<proteinExistence type="inferred from homology"/>
<evidence type="ECO:0000256" key="1">
    <source>
        <dbReference type="ARBA" id="ARBA00001933"/>
    </source>
</evidence>
<feature type="region of interest" description="Disordered" evidence="9">
    <location>
        <begin position="1"/>
        <end position="26"/>
    </location>
</feature>
<dbReference type="Proteomes" id="UP001321477">
    <property type="component" value="Chromosome"/>
</dbReference>
<evidence type="ECO:0000256" key="8">
    <source>
        <dbReference type="RuleBase" id="RU003738"/>
    </source>
</evidence>
<feature type="binding site" evidence="6">
    <location>
        <position position="270"/>
    </location>
    <ligand>
        <name>pyridoxal 5'-phosphate</name>
        <dbReference type="ChEBI" id="CHEBI:597326"/>
    </ligand>
</feature>
<dbReference type="PRINTS" id="PR01179">
    <property type="entry name" value="ODADCRBXLASE"/>
</dbReference>
<dbReference type="InterPro" id="IPR029066">
    <property type="entry name" value="PLP-binding_barrel"/>
</dbReference>
<evidence type="ECO:0000313" key="12">
    <source>
        <dbReference type="Proteomes" id="UP001321477"/>
    </source>
</evidence>
<feature type="binding site" evidence="6">
    <location>
        <position position="416"/>
    </location>
    <ligand>
        <name>substrate</name>
    </ligand>
</feature>
<evidence type="ECO:0000256" key="9">
    <source>
        <dbReference type="SAM" id="MobiDB-lite"/>
    </source>
</evidence>
<evidence type="ECO:0000259" key="10">
    <source>
        <dbReference type="Pfam" id="PF02784"/>
    </source>
</evidence>
<keyword evidence="4 6" id="KW-0457">Lysine biosynthesis</keyword>
<evidence type="ECO:0000256" key="2">
    <source>
        <dbReference type="ARBA" id="ARBA00022793"/>
    </source>
</evidence>
<dbReference type="Pfam" id="PF02784">
    <property type="entry name" value="Orn_Arg_deC_N"/>
    <property type="match status" value="1"/>
</dbReference>
<dbReference type="NCBIfam" id="TIGR01048">
    <property type="entry name" value="lysA"/>
    <property type="match status" value="1"/>
</dbReference>
<reference evidence="12" key="1">
    <citation type="journal article" date="2019" name="Int. J. Syst. Evol. Microbiol.">
        <title>The Global Catalogue of Microorganisms (GCM) 10K type strain sequencing project: providing services to taxonomists for standard genome sequencing and annotation.</title>
        <authorList>
            <consortium name="The Broad Institute Genomics Platform"/>
            <consortium name="The Broad Institute Genome Sequencing Center for Infectious Disease"/>
            <person name="Wu L."/>
            <person name="Ma J."/>
        </authorList>
    </citation>
    <scope>NUCLEOTIDE SEQUENCE [LARGE SCALE GENOMIC DNA]</scope>
    <source>
        <strain evidence="12">NBRC 109019</strain>
    </source>
</reference>
<dbReference type="PROSITE" id="PS00878">
    <property type="entry name" value="ODR_DC_2_1"/>
    <property type="match status" value="1"/>
</dbReference>
<dbReference type="EC" id="4.1.1.20" evidence="6 7"/>
<evidence type="ECO:0000256" key="5">
    <source>
        <dbReference type="ARBA" id="ARBA00023239"/>
    </source>
</evidence>
<comment type="subunit">
    <text evidence="6">Homodimer.</text>
</comment>
<sequence>MSSSAPDHALPAAPDDPNALAPRVWPDGAHRDDAGRLVIGGLDATALAARFGTPLYVVDEQVARSRAVRTRRAFEEAAASIGTSVTVYYAGKAFLSGAIVRWMREEGLAIDVATGGELAVALAAGADPGRIGFHGNNKSLAEIERAVAAGVGTVVIDSEIEVVRVADAAARAGRVQRVRLRVNSGVHASTHEFLATAHEDQKFGIALGDAERVVADIRSHSPLEFVGLHCHIGSQIFDASGFAESAERLLAVHAALSAAAPVPELNLGGGFGIAYTEVDSPAPIEEIAAGIARAVAEASARHGVPVPRLAFEPGRSIIGPAGVTLYTVGTVKPVPTDDGWRHYVSVDGGMSDNIRTAMYGAAYTARLASRVSEEPAALVRVVGKHCESGDIVVDHDWLPHDVAPGDVLAIAATGAYCWSLASNYNHVPRPPVVAVSGGSARVIVHGEREEDLLARDAGLSDDDDVHGVTE</sequence>
<protein>
    <recommendedName>
        <fullName evidence="6 7">Diaminopimelate decarboxylase</fullName>
        <shortName evidence="6">DAP decarboxylase</shortName>
        <shortName evidence="6">DAPDC</shortName>
        <ecNumber evidence="6 7">4.1.1.20</ecNumber>
    </recommendedName>
</protein>
<keyword evidence="12" id="KW-1185">Reference proteome</keyword>
<comment type="catalytic activity">
    <reaction evidence="6 8">
        <text>meso-2,6-diaminopimelate + H(+) = L-lysine + CO2</text>
        <dbReference type="Rhea" id="RHEA:15101"/>
        <dbReference type="ChEBI" id="CHEBI:15378"/>
        <dbReference type="ChEBI" id="CHEBI:16526"/>
        <dbReference type="ChEBI" id="CHEBI:32551"/>
        <dbReference type="ChEBI" id="CHEBI:57791"/>
        <dbReference type="EC" id="4.1.1.20"/>
    </reaction>
</comment>
<evidence type="ECO:0000256" key="6">
    <source>
        <dbReference type="HAMAP-Rule" id="MF_02120"/>
    </source>
</evidence>
<feature type="binding site" evidence="6">
    <location>
        <position position="416"/>
    </location>
    <ligand>
        <name>pyridoxal 5'-phosphate</name>
        <dbReference type="ChEBI" id="CHEBI:597326"/>
    </ligand>
</feature>
<dbReference type="CDD" id="cd06828">
    <property type="entry name" value="PLPDE_III_DapDC"/>
    <property type="match status" value="1"/>
</dbReference>
<evidence type="ECO:0000256" key="4">
    <source>
        <dbReference type="ARBA" id="ARBA00023154"/>
    </source>
</evidence>
<dbReference type="PANTHER" id="PTHR43727">
    <property type="entry name" value="DIAMINOPIMELATE DECARBOXYLASE"/>
    <property type="match status" value="1"/>
</dbReference>
<dbReference type="Gene3D" id="3.20.20.10">
    <property type="entry name" value="Alanine racemase"/>
    <property type="match status" value="1"/>
</dbReference>
<evidence type="ECO:0000256" key="7">
    <source>
        <dbReference type="NCBIfam" id="TIGR01048"/>
    </source>
</evidence>
<gene>
    <name evidence="11" type="primary">lysA_1</name>
    <name evidence="6" type="synonym">lysA</name>
    <name evidence="11" type="ORF">GCM10025870_07130</name>
</gene>
<accession>A0ABM8GYX3</accession>
<comment type="pathway">
    <text evidence="6 8">Amino-acid biosynthesis; L-lysine biosynthesis via DAP pathway; L-lysine from DL-2,6-diaminopimelate: step 1/1.</text>
</comment>
<organism evidence="11 12">
    <name type="scientific">Agromyces marinus</name>
    <dbReference type="NCBI Taxonomy" id="1389020"/>
    <lineage>
        <taxon>Bacteria</taxon>
        <taxon>Bacillati</taxon>
        <taxon>Actinomycetota</taxon>
        <taxon>Actinomycetes</taxon>
        <taxon>Micrococcales</taxon>
        <taxon>Microbacteriaceae</taxon>
        <taxon>Agromyces</taxon>
    </lineage>
</organism>
<keyword evidence="6" id="KW-0028">Amino-acid biosynthesis</keyword>
<feature type="binding site" evidence="6">
    <location>
        <position position="315"/>
    </location>
    <ligand>
        <name>substrate</name>
    </ligand>
</feature>
<evidence type="ECO:0000256" key="3">
    <source>
        <dbReference type="ARBA" id="ARBA00022898"/>
    </source>
</evidence>
<dbReference type="InterPro" id="IPR002986">
    <property type="entry name" value="DAP_deCOOHase_LysA"/>
</dbReference>
<dbReference type="PANTHER" id="PTHR43727:SF2">
    <property type="entry name" value="GROUP IV DECARBOXYLASE"/>
    <property type="match status" value="1"/>
</dbReference>
<evidence type="ECO:0000313" key="11">
    <source>
        <dbReference type="EMBL" id="BDZ53640.1"/>
    </source>
</evidence>
<dbReference type="InterPro" id="IPR022653">
    <property type="entry name" value="De-COase2_pyr-phos_BS"/>
</dbReference>
<dbReference type="InterPro" id="IPR009006">
    <property type="entry name" value="Ala_racemase/Decarboxylase_C"/>
</dbReference>
<keyword evidence="2 6" id="KW-0210">Decarboxylase</keyword>
<comment type="function">
    <text evidence="6">Specifically catalyzes the decarboxylation of meso-diaminopimelate (meso-DAP) to L-lysine.</text>
</comment>
<dbReference type="SUPFAM" id="SSF51419">
    <property type="entry name" value="PLP-binding barrel"/>
    <property type="match status" value="1"/>
</dbReference>
<dbReference type="RefSeq" id="WP_234661328.1">
    <property type="nucleotide sequence ID" value="NZ_AP027734.1"/>
</dbReference>